<organism evidence="2 3">
    <name type="scientific">Camelina sativa</name>
    <name type="common">False flax</name>
    <name type="synonym">Myagrum sativum</name>
    <dbReference type="NCBI Taxonomy" id="90675"/>
    <lineage>
        <taxon>Eukaryota</taxon>
        <taxon>Viridiplantae</taxon>
        <taxon>Streptophyta</taxon>
        <taxon>Embryophyta</taxon>
        <taxon>Tracheophyta</taxon>
        <taxon>Spermatophyta</taxon>
        <taxon>Magnoliopsida</taxon>
        <taxon>eudicotyledons</taxon>
        <taxon>Gunneridae</taxon>
        <taxon>Pentapetalae</taxon>
        <taxon>rosids</taxon>
        <taxon>malvids</taxon>
        <taxon>Brassicales</taxon>
        <taxon>Brassicaceae</taxon>
        <taxon>Camelineae</taxon>
        <taxon>Camelina</taxon>
    </lineage>
</organism>
<dbReference type="Gene3D" id="3.80.10.10">
    <property type="entry name" value="Ribonuclease Inhibitor"/>
    <property type="match status" value="1"/>
</dbReference>
<dbReference type="GeneID" id="109132512"/>
<name>A0ABM1RL05_CAMSA</name>
<protein>
    <submittedName>
        <fullName evidence="3">FBD-associated F-box protein At3g49020-like</fullName>
    </submittedName>
</protein>
<sequence length="401" mass="46199">MAHVFVFNRSVIWETSVLSKQWRSLWKVLPDLNFNSGNHQTFSEDVCRSLISHKAPVLDSLHVEVADESDASDVGIWIGIAFARHVRKLVLSFPFQVEGSVRFPSALCSFNYTLESLTLKYSIHLDLPSRICFKSLRELHLYYTLFKDGESVSKLLCGCPRLADLVLHRIRNYGVETLTIAVPSLQRLTIEDGHFGGDGGYVINSPSLKYLNLNGFNKLGFCLVENAPELVEAIITKVSVITNENMLEPLTSAKRLSLRLITLKIKFPTGKIFYRLLSLELHTNKEEWCNPLSLMLDSSPKLQILKLIDPYQFSVKDCPVGWEWSQRKCVPECLLFHLETFLWTRYQWQREDEHEVATYILKNARRLKKAFISTVAINSKELEKLEKRREMFNQLATEVRD</sequence>
<dbReference type="InterPro" id="IPR055411">
    <property type="entry name" value="LRR_FXL15/At3g58940/PEG3-like"/>
</dbReference>
<evidence type="ECO:0000313" key="2">
    <source>
        <dbReference type="Proteomes" id="UP000694864"/>
    </source>
</evidence>
<gene>
    <name evidence="3" type="primary">LOC109132512</name>
</gene>
<reference evidence="2" key="1">
    <citation type="journal article" date="2014" name="Nat. Commun.">
        <title>The emerging biofuel crop Camelina sativa retains a highly undifferentiated hexaploid genome structure.</title>
        <authorList>
            <person name="Kagale S."/>
            <person name="Koh C."/>
            <person name="Nixon J."/>
            <person name="Bollina V."/>
            <person name="Clarke W.E."/>
            <person name="Tuteja R."/>
            <person name="Spillane C."/>
            <person name="Robinson S.J."/>
            <person name="Links M.G."/>
            <person name="Clarke C."/>
            <person name="Higgins E.E."/>
            <person name="Huebert T."/>
            <person name="Sharpe A.G."/>
            <person name="Parkin I.A."/>
        </authorList>
    </citation>
    <scope>NUCLEOTIDE SEQUENCE [LARGE SCALE GENOMIC DNA]</scope>
    <source>
        <strain evidence="2">cv. DH55</strain>
    </source>
</reference>
<dbReference type="InterPro" id="IPR006566">
    <property type="entry name" value="FBD"/>
</dbReference>
<dbReference type="InterPro" id="IPR050232">
    <property type="entry name" value="FBL13/AtMIF1-like"/>
</dbReference>
<reference evidence="3" key="2">
    <citation type="submission" date="2025-08" db="UniProtKB">
        <authorList>
            <consortium name="RefSeq"/>
        </authorList>
    </citation>
    <scope>IDENTIFICATION</scope>
    <source>
        <tissue evidence="3">Leaf</tissue>
    </source>
</reference>
<dbReference type="PANTHER" id="PTHR31900:SF34">
    <property type="entry name" value="EMB|CAB62440.1-RELATED"/>
    <property type="match status" value="1"/>
</dbReference>
<evidence type="ECO:0000259" key="1">
    <source>
        <dbReference type="SMART" id="SM00579"/>
    </source>
</evidence>
<proteinExistence type="predicted"/>
<dbReference type="Pfam" id="PF08387">
    <property type="entry name" value="FBD"/>
    <property type="match status" value="1"/>
</dbReference>
<dbReference type="SMART" id="SM00579">
    <property type="entry name" value="FBD"/>
    <property type="match status" value="1"/>
</dbReference>
<feature type="domain" description="FBD" evidence="1">
    <location>
        <begin position="332"/>
        <end position="401"/>
    </location>
</feature>
<evidence type="ECO:0000313" key="3">
    <source>
        <dbReference type="RefSeq" id="XP_019099693.1"/>
    </source>
</evidence>
<accession>A0ABM1RL05</accession>
<dbReference type="PANTHER" id="PTHR31900">
    <property type="entry name" value="F-BOX/RNI SUPERFAMILY PROTEIN-RELATED"/>
    <property type="match status" value="1"/>
</dbReference>
<dbReference type="Proteomes" id="UP000694864">
    <property type="component" value="Chromosome 4"/>
</dbReference>
<keyword evidence="2" id="KW-1185">Reference proteome</keyword>
<dbReference type="Pfam" id="PF24758">
    <property type="entry name" value="LRR_At5g56370"/>
    <property type="match status" value="1"/>
</dbReference>
<dbReference type="SUPFAM" id="SSF52058">
    <property type="entry name" value="L domain-like"/>
    <property type="match status" value="1"/>
</dbReference>
<dbReference type="InterPro" id="IPR032675">
    <property type="entry name" value="LRR_dom_sf"/>
</dbReference>
<dbReference type="RefSeq" id="XP_019099693.1">
    <property type="nucleotide sequence ID" value="XM_019244148.1"/>
</dbReference>